<feature type="region of interest" description="Disordered" evidence="1">
    <location>
        <begin position="44"/>
        <end position="78"/>
    </location>
</feature>
<dbReference type="AlphaFoldDB" id="A0A1H9ZGC1"/>
<accession>A0A1H9ZGC1</accession>
<protein>
    <submittedName>
        <fullName evidence="2">Uncharacterized protein</fullName>
    </submittedName>
</protein>
<evidence type="ECO:0000313" key="2">
    <source>
        <dbReference type="EMBL" id="SES80562.1"/>
    </source>
</evidence>
<dbReference type="EMBL" id="FOIE01000001">
    <property type="protein sequence ID" value="SES80562.1"/>
    <property type="molecule type" value="Genomic_DNA"/>
</dbReference>
<keyword evidence="3" id="KW-1185">Reference proteome</keyword>
<reference evidence="3" key="1">
    <citation type="submission" date="2016-10" db="EMBL/GenBank/DDBJ databases">
        <authorList>
            <person name="Varghese N."/>
            <person name="Submissions S."/>
        </authorList>
    </citation>
    <scope>NUCLEOTIDE SEQUENCE [LARGE SCALE GENOMIC DNA]</scope>
    <source>
        <strain evidence="3">DSM 44209</strain>
    </source>
</reference>
<organism evidence="2 3">
    <name type="scientific">Geodermatophilus poikilotrophus</name>
    <dbReference type="NCBI Taxonomy" id="1333667"/>
    <lineage>
        <taxon>Bacteria</taxon>
        <taxon>Bacillati</taxon>
        <taxon>Actinomycetota</taxon>
        <taxon>Actinomycetes</taxon>
        <taxon>Geodermatophilales</taxon>
        <taxon>Geodermatophilaceae</taxon>
        <taxon>Geodermatophilus</taxon>
    </lineage>
</organism>
<name>A0A1H9ZGC1_9ACTN</name>
<evidence type="ECO:0000313" key="3">
    <source>
        <dbReference type="Proteomes" id="UP000198507"/>
    </source>
</evidence>
<proteinExistence type="predicted"/>
<gene>
    <name evidence="2" type="ORF">SAMN04488546_0575</name>
</gene>
<sequence>MPEPSLPGAVPVDPHVTALLTVPTASGMPPVHGGTAEADRTCAASESRCTAEPGSPGTAESRCAGTPPLLSRRRTESR</sequence>
<evidence type="ECO:0000256" key="1">
    <source>
        <dbReference type="SAM" id="MobiDB-lite"/>
    </source>
</evidence>
<dbReference type="Proteomes" id="UP000198507">
    <property type="component" value="Unassembled WGS sequence"/>
</dbReference>